<dbReference type="CDD" id="cd02850">
    <property type="entry name" value="E_set_Cellulase_N"/>
    <property type="match status" value="1"/>
</dbReference>
<sequence length="517" mass="57390">MFLIMRGKKNILAAALATALIGSAAGCGASSSDNTIVESENKAASFDYEAPVQTPNILVDQKGFLPDSDKVAVFRGKEIPTTFTVNRIDDDTPAYEGVILKETFDEKNGESYALGYFTDLVEEGSYYICADYLGESYSFSIAETTVSDIFDEACKKFYYNRCGIALSENNAGESGHSACHTNAARLQDDASVQIDVTGGWHMDEQADRDTNVGSKIAENFLLAYEMNETAFTDETGIPESGNGIPDILDEVRYEVEWLIKMQDDKTGGEYGAALTDSSKGGEVINYPVVVTPVSMEATINFAATLARFSYFYQQYDAEFATTCLRAADKAWNCYMVNQDITDDPLAFKAATQLYRATGSEAYENVINLFFSKSDFDELFNSDEDVFIGSVTYLSTSQAVDVDQCGKLMKCLMKRSGRIADESAKSIYLISDLESEEGFLKLLYDMRCLSITDHIIYNHEYTTIIENHLHYLMGMNPNAMNYVTDSTERTYQDENDKSGILNDPRNDALLIFMLSVLI</sequence>
<keyword evidence="4" id="KW-0624">Polysaccharide degradation</keyword>
<evidence type="ECO:0000256" key="5">
    <source>
        <dbReference type="SAM" id="SignalP"/>
    </source>
</evidence>
<evidence type="ECO:0000313" key="9">
    <source>
        <dbReference type="Proteomes" id="UP000182624"/>
    </source>
</evidence>
<feature type="signal peptide" evidence="5">
    <location>
        <begin position="1"/>
        <end position="24"/>
    </location>
</feature>
<organism evidence="8 9">
    <name type="scientific">Butyrivibrio proteoclasticus</name>
    <dbReference type="NCBI Taxonomy" id="43305"/>
    <lineage>
        <taxon>Bacteria</taxon>
        <taxon>Bacillati</taxon>
        <taxon>Bacillota</taxon>
        <taxon>Clostridia</taxon>
        <taxon>Lachnospirales</taxon>
        <taxon>Lachnospiraceae</taxon>
        <taxon>Butyrivibrio</taxon>
    </lineage>
</organism>
<dbReference type="SUPFAM" id="SSF81296">
    <property type="entry name" value="E set domains"/>
    <property type="match status" value="1"/>
</dbReference>
<keyword evidence="9" id="KW-1185">Reference proteome</keyword>
<dbReference type="InterPro" id="IPR008928">
    <property type="entry name" value="6-hairpin_glycosidase_sf"/>
</dbReference>
<dbReference type="InterPro" id="IPR001701">
    <property type="entry name" value="Glyco_hydro_9"/>
</dbReference>
<keyword evidence="3" id="KW-0119">Carbohydrate metabolism</keyword>
<proteinExistence type="inferred from homology"/>
<keyword evidence="2" id="KW-0136">Cellulose degradation</keyword>
<dbReference type="PROSITE" id="PS51257">
    <property type="entry name" value="PROKAR_LIPOPROTEIN"/>
    <property type="match status" value="1"/>
</dbReference>
<evidence type="ECO:0000256" key="3">
    <source>
        <dbReference type="ARBA" id="ARBA00023277"/>
    </source>
</evidence>
<dbReference type="InterPro" id="IPR014756">
    <property type="entry name" value="Ig_E-set"/>
</dbReference>
<dbReference type="Gene3D" id="1.50.10.10">
    <property type="match status" value="1"/>
</dbReference>
<dbReference type="Pfam" id="PF02927">
    <property type="entry name" value="CelD_N"/>
    <property type="match status" value="1"/>
</dbReference>
<evidence type="ECO:0000259" key="7">
    <source>
        <dbReference type="Pfam" id="PF02927"/>
    </source>
</evidence>
<accession>A0A1I5UIW5</accession>
<name>A0A1I5UIW5_9FIRM</name>
<dbReference type="AlphaFoldDB" id="A0A1I5UIW5"/>
<dbReference type="SUPFAM" id="SSF48208">
    <property type="entry name" value="Six-hairpin glycosidases"/>
    <property type="match status" value="1"/>
</dbReference>
<dbReference type="OrthoDB" id="9758662at2"/>
<gene>
    <name evidence="8" type="ORF">SAMN04487928_11317</name>
</gene>
<evidence type="ECO:0000256" key="4">
    <source>
        <dbReference type="ARBA" id="ARBA00023326"/>
    </source>
</evidence>
<reference evidence="9" key="1">
    <citation type="submission" date="2016-10" db="EMBL/GenBank/DDBJ databases">
        <authorList>
            <person name="Varghese N."/>
            <person name="Submissions S."/>
        </authorList>
    </citation>
    <scope>NUCLEOTIDE SEQUENCE [LARGE SCALE GENOMIC DNA]</scope>
    <source>
        <strain evidence="9">P18</strain>
    </source>
</reference>
<keyword evidence="5" id="KW-0732">Signal</keyword>
<feature type="chain" id="PRO_5038925373" evidence="5">
    <location>
        <begin position="25"/>
        <end position="517"/>
    </location>
</feature>
<evidence type="ECO:0000256" key="1">
    <source>
        <dbReference type="ARBA" id="ARBA00007072"/>
    </source>
</evidence>
<comment type="similarity">
    <text evidence="1">Belongs to the glycosyl hydrolase 9 (cellulase E) family.</text>
</comment>
<dbReference type="GO" id="GO:0008810">
    <property type="term" value="F:cellulase activity"/>
    <property type="evidence" value="ECO:0007669"/>
    <property type="project" value="InterPro"/>
</dbReference>
<feature type="domain" description="Glycoside hydrolase family 9" evidence="6">
    <location>
        <begin position="148"/>
        <end position="490"/>
    </location>
</feature>
<dbReference type="GO" id="GO:0030245">
    <property type="term" value="P:cellulose catabolic process"/>
    <property type="evidence" value="ECO:0007669"/>
    <property type="project" value="UniProtKB-KW"/>
</dbReference>
<protein>
    <submittedName>
        <fullName evidence="8">Non-processive endocellulase</fullName>
    </submittedName>
</protein>
<evidence type="ECO:0000259" key="6">
    <source>
        <dbReference type="Pfam" id="PF00759"/>
    </source>
</evidence>
<evidence type="ECO:0000313" key="8">
    <source>
        <dbReference type="EMBL" id="SFP95158.1"/>
    </source>
</evidence>
<dbReference type="InterPro" id="IPR012341">
    <property type="entry name" value="6hp_glycosidase-like_sf"/>
</dbReference>
<dbReference type="Proteomes" id="UP000182624">
    <property type="component" value="Unassembled WGS sequence"/>
</dbReference>
<evidence type="ECO:0000256" key="2">
    <source>
        <dbReference type="ARBA" id="ARBA00023001"/>
    </source>
</evidence>
<dbReference type="InterPro" id="IPR004197">
    <property type="entry name" value="Cellulase_Ig-like"/>
</dbReference>
<dbReference type="InterPro" id="IPR013783">
    <property type="entry name" value="Ig-like_fold"/>
</dbReference>
<dbReference type="Gene3D" id="2.60.40.10">
    <property type="entry name" value="Immunoglobulins"/>
    <property type="match status" value="1"/>
</dbReference>
<feature type="domain" description="Cellulase Ig-like" evidence="7">
    <location>
        <begin position="53"/>
        <end position="133"/>
    </location>
</feature>
<dbReference type="Pfam" id="PF00759">
    <property type="entry name" value="Glyco_hydro_9"/>
    <property type="match status" value="1"/>
</dbReference>
<dbReference type="EMBL" id="FOXO01000013">
    <property type="protein sequence ID" value="SFP95158.1"/>
    <property type="molecule type" value="Genomic_DNA"/>
</dbReference>